<protein>
    <submittedName>
        <fullName evidence="2">Uncharacterized protein</fullName>
    </submittedName>
</protein>
<gene>
    <name evidence="2" type="ORF">LZ536_05675</name>
</gene>
<feature type="chain" id="PRO_5046860510" evidence="1">
    <location>
        <begin position="26"/>
        <end position="136"/>
    </location>
</feature>
<comment type="caution">
    <text evidence="2">The sequence shown here is derived from an EMBL/GenBank/DDBJ whole genome shotgun (WGS) entry which is preliminary data.</text>
</comment>
<evidence type="ECO:0000256" key="1">
    <source>
        <dbReference type="SAM" id="SignalP"/>
    </source>
</evidence>
<feature type="signal peptide" evidence="1">
    <location>
        <begin position="1"/>
        <end position="25"/>
    </location>
</feature>
<organism evidence="2 3">
    <name type="scientific">Sphingomonas alba</name>
    <dbReference type="NCBI Taxonomy" id="2908208"/>
    <lineage>
        <taxon>Bacteria</taxon>
        <taxon>Pseudomonadati</taxon>
        <taxon>Pseudomonadota</taxon>
        <taxon>Alphaproteobacteria</taxon>
        <taxon>Sphingomonadales</taxon>
        <taxon>Sphingomonadaceae</taxon>
        <taxon>Sphingomonas</taxon>
    </lineage>
</organism>
<dbReference type="RefSeq" id="WP_249847319.1">
    <property type="nucleotide sequence ID" value="NZ_JAMGBD010000001.1"/>
</dbReference>
<reference evidence="2" key="1">
    <citation type="submission" date="2022-05" db="EMBL/GenBank/DDBJ databases">
        <authorList>
            <person name="Jo J.-H."/>
            <person name="Im W.-T."/>
        </authorList>
    </citation>
    <scope>NUCLEOTIDE SEQUENCE</scope>
    <source>
        <strain evidence="2">SE158</strain>
    </source>
</reference>
<dbReference type="Proteomes" id="UP001165363">
    <property type="component" value="Unassembled WGS sequence"/>
</dbReference>
<sequence length="136" mass="14439">MMRKLKILGAGACAATLAIAAPAPAQINPHNFGAENGFAADRCSTAVQYRLSQKIGVRGFGGQSIGGQVVGVTRVDQRRNYIRVTGLANSDRLMRHHYGTATYGALAGAATQTADISFRCNVDYGGRVISVDLNRR</sequence>
<evidence type="ECO:0000313" key="3">
    <source>
        <dbReference type="Proteomes" id="UP001165363"/>
    </source>
</evidence>
<name>A0ABT0RL75_9SPHN</name>
<evidence type="ECO:0000313" key="2">
    <source>
        <dbReference type="EMBL" id="MCL6683393.1"/>
    </source>
</evidence>
<accession>A0ABT0RL75</accession>
<proteinExistence type="predicted"/>
<keyword evidence="3" id="KW-1185">Reference proteome</keyword>
<dbReference type="EMBL" id="JAMGBD010000001">
    <property type="protein sequence ID" value="MCL6683393.1"/>
    <property type="molecule type" value="Genomic_DNA"/>
</dbReference>
<keyword evidence="1" id="KW-0732">Signal</keyword>